<dbReference type="RefSeq" id="XP_020039713.1">
    <property type="nucleotide sequence ID" value="XM_020184124.1"/>
</dbReference>
<dbReference type="GO" id="GO:0030154">
    <property type="term" value="P:cell differentiation"/>
    <property type="evidence" value="ECO:0007669"/>
    <property type="project" value="UniProtKB-KW"/>
</dbReference>
<dbReference type="GO" id="GO:0016324">
    <property type="term" value="C:apical plasma membrane"/>
    <property type="evidence" value="ECO:0007669"/>
    <property type="project" value="UniProtKB-SubCell"/>
</dbReference>
<dbReference type="PANTHER" id="PTHR22527:SF2">
    <property type="entry name" value="PLACENTA-EXPRESSED TRANSCRIPT 1 PROTEIN"/>
    <property type="match status" value="1"/>
</dbReference>
<dbReference type="Pfam" id="PF02014">
    <property type="entry name" value="Reeler"/>
    <property type="match status" value="1"/>
</dbReference>
<evidence type="ECO:0000313" key="14">
    <source>
        <dbReference type="RefSeq" id="XP_020039713.1"/>
    </source>
</evidence>
<dbReference type="CTD" id="349633"/>
<comment type="function">
    <text evidence="8">Modulates leading keratinocyte migration and cellular adhesion to matrix proteins during a wound-healing response and promotes wound repair. May play a role during trichilemmal differentiation of the hair follicle.</text>
</comment>
<evidence type="ECO:0000256" key="5">
    <source>
        <dbReference type="ARBA" id="ARBA00022782"/>
    </source>
</evidence>
<evidence type="ECO:0000313" key="13">
    <source>
        <dbReference type="Proteomes" id="UP001732720"/>
    </source>
</evidence>
<keyword evidence="3" id="KW-1003">Cell membrane</keyword>
<name>A0A8B7W723_CASCN</name>
<dbReference type="GO" id="GO:0001953">
    <property type="term" value="P:negative regulation of cell-matrix adhesion"/>
    <property type="evidence" value="ECO:0007669"/>
    <property type="project" value="TreeGrafter"/>
</dbReference>
<evidence type="ECO:0000313" key="12">
    <source>
        <dbReference type="Ensembl" id="ENSCCNP00000013761.1"/>
    </source>
</evidence>
<evidence type="ECO:0000256" key="10">
    <source>
        <dbReference type="SAM" id="SignalP"/>
    </source>
</evidence>
<feature type="signal peptide" evidence="10">
    <location>
        <begin position="1"/>
        <end position="24"/>
    </location>
</feature>
<dbReference type="GeneID" id="109699441"/>
<dbReference type="Proteomes" id="UP001732720">
    <property type="component" value="Chromosome 2"/>
</dbReference>
<gene>
    <name evidence="12 14" type="primary">Plet1</name>
</gene>
<dbReference type="OrthoDB" id="9446289at2759"/>
<sequence length="218" mass="23618">MALLHSMLLQLGLFLYLGLPFSSAISTNSSDNCMIFDKAFTSHNPGIKTNPSVFGSNTSYTVWVPVNSNVSTVLLQALDKNHNPVGTWQEAHEECNNGNGVLYHVTYLNSSFLQVHWIVPNSEDITGVELQAFIVNLNRTATFSSVKLGNKETTTTLTSTTSTFRTNPTTTKTTRTPAKTTSTPATTTPSSLAVTAFSSPIVGAIHILLIFLTSNLLF</sequence>
<feature type="domain" description="Reelin" evidence="11">
    <location>
        <begin position="47"/>
        <end position="136"/>
    </location>
</feature>
<protein>
    <recommendedName>
        <fullName evidence="2">Placenta-expressed transcript 1 protein</fullName>
    </recommendedName>
</protein>
<keyword evidence="6" id="KW-0472">Membrane</keyword>
<keyword evidence="13" id="KW-1185">Reference proteome</keyword>
<keyword evidence="5" id="KW-0221">Differentiation</keyword>
<evidence type="ECO:0000256" key="8">
    <source>
        <dbReference type="ARBA" id="ARBA00024756"/>
    </source>
</evidence>
<evidence type="ECO:0000256" key="6">
    <source>
        <dbReference type="ARBA" id="ARBA00023136"/>
    </source>
</evidence>
<feature type="chain" id="PRO_5044665337" description="Placenta-expressed transcript 1 protein" evidence="10">
    <location>
        <begin position="25"/>
        <end position="218"/>
    </location>
</feature>
<dbReference type="PANTHER" id="PTHR22527">
    <property type="entry name" value="PLACENTA-EXPRESSED TRANSCRIPT 1 PROTEIN"/>
    <property type="match status" value="1"/>
</dbReference>
<dbReference type="GO" id="GO:0035313">
    <property type="term" value="P:wound healing, spreading of epidermal cells"/>
    <property type="evidence" value="ECO:0007669"/>
    <property type="project" value="TreeGrafter"/>
</dbReference>
<comment type="subcellular location">
    <subcellularLocation>
        <location evidence="1">Apical cell membrane</location>
    </subcellularLocation>
</comment>
<dbReference type="GO" id="GO:0030335">
    <property type="term" value="P:positive regulation of cell migration"/>
    <property type="evidence" value="ECO:0007669"/>
    <property type="project" value="TreeGrafter"/>
</dbReference>
<reference evidence="12" key="1">
    <citation type="submission" date="2023-09" db="UniProtKB">
        <authorList>
            <consortium name="Ensembl"/>
        </authorList>
    </citation>
    <scope>IDENTIFICATION</scope>
</reference>
<evidence type="ECO:0000256" key="1">
    <source>
        <dbReference type="ARBA" id="ARBA00004221"/>
    </source>
</evidence>
<dbReference type="InterPro" id="IPR026184">
    <property type="entry name" value="PLET1"/>
</dbReference>
<evidence type="ECO:0000256" key="7">
    <source>
        <dbReference type="ARBA" id="ARBA00023180"/>
    </source>
</evidence>
<dbReference type="Ensembl" id="ENSCCNT00000018040.1">
    <property type="protein sequence ID" value="ENSCCNP00000013761.1"/>
    <property type="gene ID" value="ENSCCNG00000014252.1"/>
</dbReference>
<organism evidence="14">
    <name type="scientific">Castor canadensis</name>
    <name type="common">American beaver</name>
    <dbReference type="NCBI Taxonomy" id="51338"/>
    <lineage>
        <taxon>Eukaryota</taxon>
        <taxon>Metazoa</taxon>
        <taxon>Chordata</taxon>
        <taxon>Craniata</taxon>
        <taxon>Vertebrata</taxon>
        <taxon>Euteleostomi</taxon>
        <taxon>Mammalia</taxon>
        <taxon>Eutheria</taxon>
        <taxon>Euarchontoglires</taxon>
        <taxon>Glires</taxon>
        <taxon>Rodentia</taxon>
        <taxon>Castorimorpha</taxon>
        <taxon>Castoridae</taxon>
        <taxon>Castor</taxon>
    </lineage>
</organism>
<dbReference type="GO" id="GO:0009897">
    <property type="term" value="C:external side of plasma membrane"/>
    <property type="evidence" value="ECO:0007669"/>
    <property type="project" value="TreeGrafter"/>
</dbReference>
<evidence type="ECO:0000256" key="4">
    <source>
        <dbReference type="ARBA" id="ARBA00022729"/>
    </source>
</evidence>
<keyword evidence="4 10" id="KW-0732">Signal</keyword>
<dbReference type="AlphaFoldDB" id="A0A8B7W723"/>
<reference evidence="14" key="2">
    <citation type="submission" date="2025-04" db="UniProtKB">
        <authorList>
            <consortium name="RefSeq"/>
        </authorList>
    </citation>
    <scope>IDENTIFICATION</scope>
    <source>
        <tissue evidence="14">Leukocyte</tissue>
    </source>
</reference>
<feature type="region of interest" description="Disordered" evidence="9">
    <location>
        <begin position="157"/>
        <end position="186"/>
    </location>
</feature>
<evidence type="ECO:0000259" key="11">
    <source>
        <dbReference type="Pfam" id="PF02014"/>
    </source>
</evidence>
<accession>A0A8B7W723</accession>
<keyword evidence="7" id="KW-0325">Glycoprotein</keyword>
<dbReference type="KEGG" id="ccan:109699441"/>
<proteinExistence type="predicted"/>
<evidence type="ECO:0000256" key="2">
    <source>
        <dbReference type="ARBA" id="ARBA00014036"/>
    </source>
</evidence>
<dbReference type="InterPro" id="IPR002861">
    <property type="entry name" value="Reeler_dom"/>
</dbReference>
<evidence type="ECO:0000256" key="3">
    <source>
        <dbReference type="ARBA" id="ARBA00022475"/>
    </source>
</evidence>
<evidence type="ECO:0000256" key="9">
    <source>
        <dbReference type="SAM" id="MobiDB-lite"/>
    </source>
</evidence>